<protein>
    <submittedName>
        <fullName evidence="1">Flagellar motor protein MotB</fullName>
    </submittedName>
</protein>
<proteinExistence type="predicted"/>
<reference evidence="1" key="1">
    <citation type="submission" date="2022-08" db="EMBL/GenBank/DDBJ databases">
        <title>Genome sequencing of Pelomonas sp. UHG3.</title>
        <authorList>
            <person name="So Y."/>
        </authorList>
    </citation>
    <scope>NUCLEOTIDE SEQUENCE</scope>
    <source>
        <strain evidence="1">UHG3</strain>
    </source>
</reference>
<evidence type="ECO:0000313" key="2">
    <source>
        <dbReference type="Proteomes" id="UP001076464"/>
    </source>
</evidence>
<organism evidence="1 2">
    <name type="scientific">Roseateles hydrophilus</name>
    <dbReference type="NCBI Taxonomy" id="2975054"/>
    <lineage>
        <taxon>Bacteria</taxon>
        <taxon>Pseudomonadati</taxon>
        <taxon>Pseudomonadota</taxon>
        <taxon>Betaproteobacteria</taxon>
        <taxon>Burkholderiales</taxon>
        <taxon>Sphaerotilaceae</taxon>
        <taxon>Roseateles</taxon>
    </lineage>
</organism>
<keyword evidence="1" id="KW-0282">Flagellum</keyword>
<comment type="caution">
    <text evidence="1">The sequence shown here is derived from an EMBL/GenBank/DDBJ whole genome shotgun (WGS) entry which is preliminary data.</text>
</comment>
<sequence length="324" mass="34904">MAGDAKKLQPIIIKKVKKGGHAAHGGAWKIAYADFVTAMMAFFLLMWLLGSTTEGDKKGIAEYFQSPLRVAMLGGSGSGDSSSVVRGGGKDLSRETGQVKEGQSDAKKSSYTLRALKEEQRKAERARLEQLKTKVEEVLAENPKLAALGGQIRLDMTKEGLRIQIVDEGNRPMFDSGSAVVKPYMRELLQELGSVLTEVPNRLTVEGHTDAQPFSAGDKGYSNWELSADRANASRRELVAGGLQEARMLRVQGLAASKLLDAKDPNGALNRRISIIVMNRDAEDAVLKNLPDEPEADAAPAPQEATQVPAIGKMPQTQPPGSGR</sequence>
<keyword evidence="2" id="KW-1185">Reference proteome</keyword>
<gene>
    <name evidence="1" type="primary">motB</name>
    <name evidence="1" type="ORF">NYO99_01550</name>
</gene>
<name>A0ACC6C5H5_9BURK</name>
<keyword evidence="1" id="KW-0969">Cilium</keyword>
<accession>A0ACC6C5H5</accession>
<dbReference type="Proteomes" id="UP001076464">
    <property type="component" value="Unassembled WGS sequence"/>
</dbReference>
<dbReference type="EMBL" id="JAPPUY010000001">
    <property type="protein sequence ID" value="MCY4743652.1"/>
    <property type="molecule type" value="Genomic_DNA"/>
</dbReference>
<evidence type="ECO:0000313" key="1">
    <source>
        <dbReference type="EMBL" id="MCY4743652.1"/>
    </source>
</evidence>
<keyword evidence="1" id="KW-0966">Cell projection</keyword>